<dbReference type="Proteomes" id="UP001497680">
    <property type="component" value="Unassembled WGS sequence"/>
</dbReference>
<evidence type="ECO:0000313" key="2">
    <source>
        <dbReference type="Proteomes" id="UP001497680"/>
    </source>
</evidence>
<proteinExistence type="predicted"/>
<organism evidence="1 2">
    <name type="scientific">Hypoxylon rubiginosum</name>
    <dbReference type="NCBI Taxonomy" id="110542"/>
    <lineage>
        <taxon>Eukaryota</taxon>
        <taxon>Fungi</taxon>
        <taxon>Dikarya</taxon>
        <taxon>Ascomycota</taxon>
        <taxon>Pezizomycotina</taxon>
        <taxon>Sordariomycetes</taxon>
        <taxon>Xylariomycetidae</taxon>
        <taxon>Xylariales</taxon>
        <taxon>Hypoxylaceae</taxon>
        <taxon>Hypoxylon</taxon>
    </lineage>
</organism>
<reference evidence="1 2" key="1">
    <citation type="journal article" date="2022" name="New Phytol.">
        <title>Ecological generalism drives hyperdiversity of secondary metabolite gene clusters in xylarialean endophytes.</title>
        <authorList>
            <person name="Franco M.E.E."/>
            <person name="Wisecaver J.H."/>
            <person name="Arnold A.E."/>
            <person name="Ju Y.M."/>
            <person name="Slot J.C."/>
            <person name="Ahrendt S."/>
            <person name="Moore L.P."/>
            <person name="Eastman K.E."/>
            <person name="Scott K."/>
            <person name="Konkel Z."/>
            <person name="Mondo S.J."/>
            <person name="Kuo A."/>
            <person name="Hayes R.D."/>
            <person name="Haridas S."/>
            <person name="Andreopoulos B."/>
            <person name="Riley R."/>
            <person name="LaButti K."/>
            <person name="Pangilinan J."/>
            <person name="Lipzen A."/>
            <person name="Amirebrahimi M."/>
            <person name="Yan J."/>
            <person name="Adam C."/>
            <person name="Keymanesh K."/>
            <person name="Ng V."/>
            <person name="Louie K."/>
            <person name="Northen T."/>
            <person name="Drula E."/>
            <person name="Henrissat B."/>
            <person name="Hsieh H.M."/>
            <person name="Youens-Clark K."/>
            <person name="Lutzoni F."/>
            <person name="Miadlikowska J."/>
            <person name="Eastwood D.C."/>
            <person name="Hamelin R.C."/>
            <person name="Grigoriev I.V."/>
            <person name="U'Ren J.M."/>
        </authorList>
    </citation>
    <scope>NUCLEOTIDE SEQUENCE [LARGE SCALE GENOMIC DNA]</scope>
    <source>
        <strain evidence="1 2">ER1909</strain>
    </source>
</reference>
<protein>
    <submittedName>
        <fullName evidence="1">Uncharacterized protein</fullName>
    </submittedName>
</protein>
<comment type="caution">
    <text evidence="1">The sequence shown here is derived from an EMBL/GenBank/DDBJ whole genome shotgun (WGS) entry which is preliminary data.</text>
</comment>
<dbReference type="EMBL" id="MU394293">
    <property type="protein sequence ID" value="KAI6089922.1"/>
    <property type="molecule type" value="Genomic_DNA"/>
</dbReference>
<sequence length="613" mass="67728">MTPKMRTAQTSKAAKAPKPSKATKQAKACGLSISTTQTDSPVHSVQRDENVKERLDSALARTFASKRKAILNDNWRDNQLDRRVYMPAVTAAPEQTEFQLTQSMKNIKKLSIDTDRASDYGLRRYRDTPIDPDLIQSAPLANKDYGGAHDKAQAHHTEEPQEPMHNAAFPTPPSAATSPETPMSADIQVPLSADITVFESAKQLHWNKWDTIPHTAGLPMDRLRFALDEASTMKVVLEEGLFEVSPSMDKKKDEQERFDALIAKLHKSRLASGRRRIQSYIDIKPPHWTKESGKSDIHGKSPSPDSAVSGVSDEVTKKGPVLNPQAIEFHSSISPGVSSSSNLCQQERKEISSQLLTFHDSSSRDSNSSNDSALVEEMRQMNARVAEVMEEMKQIKAYQLSLQHSSYPIEQSRNPAFNIQAQYGQGQGPAHAPTPASLGQYGPAPWSAVQPYNVPQHSLQQPMQQPQFSHYPHHLGPNGGMPNAQPWYPTHPQGQQLQKTSSPDRSRSRGPEAPMAVGPHAGYGPLPLHAQAQMVFGPKPVSKPRGDFCPGDPRATAQQVAYEAYLEQKRASDLSYAMQCRDRQARRAERQRTATGKFNTPPKALSRGPQANA</sequence>
<name>A0ACC0DBI9_9PEZI</name>
<evidence type="ECO:0000313" key="1">
    <source>
        <dbReference type="EMBL" id="KAI6089922.1"/>
    </source>
</evidence>
<accession>A0ACC0DBI9</accession>
<gene>
    <name evidence="1" type="ORF">F4821DRAFT_275555</name>
</gene>
<keyword evidence="2" id="KW-1185">Reference proteome</keyword>